<dbReference type="InterPro" id="IPR018642">
    <property type="entry name" value="DUF2066"/>
</dbReference>
<evidence type="ECO:0008006" key="3">
    <source>
        <dbReference type="Google" id="ProtNLM"/>
    </source>
</evidence>
<sequence>MGLFMMSVESLPLRIMKLSMMQLKTSLKTLLLALLLLWSSSSMAAIELTQLYQQSVPVTTQNASERTDALQAALKGTLLKVSGDTQALKHEAVRSALNNVRDYVVQYGYQQDEQLVLWVQFDAQKINRLLQQSGSGVWSNLRPLILVWLVSEDEQLRRELIGSSDESILTQQLRNAAQERGLPIRLPLLDLNDTMTVEVVDVWARFDDRVQFASARYLPDGIAIARVYQADPTLQKGRWQADWSLDLGELKWRGEVFSDDRDEMGELIIAALTQELAQRYRIDSSVEETNRWRLAVDGVNSLEKAIQVEQLLLSLPAVQSAQLVGYQQHRAEFELLLQTAPARIMQAIDLSKSLRPVNQDRAEESLDAATMIPLYRWIED</sequence>
<name>A0A7Z6ZTN0_9GAMM</name>
<evidence type="ECO:0000313" key="2">
    <source>
        <dbReference type="Proteomes" id="UP000287766"/>
    </source>
</evidence>
<keyword evidence="2" id="KW-1185">Reference proteome</keyword>
<dbReference type="Pfam" id="PF09839">
    <property type="entry name" value="DUF2066"/>
    <property type="match status" value="1"/>
</dbReference>
<accession>A0A7Z6ZTN0</accession>
<dbReference type="AlphaFoldDB" id="A0A7Z6ZTN0"/>
<dbReference type="Proteomes" id="UP000287766">
    <property type="component" value="Unassembled WGS sequence"/>
</dbReference>
<comment type="caution">
    <text evidence="1">The sequence shown here is derived from an EMBL/GenBank/DDBJ whole genome shotgun (WGS) entry which is preliminary data.</text>
</comment>
<gene>
    <name evidence="1" type="ORF">CWE22_01375</name>
</gene>
<dbReference type="EMBL" id="PIPR01000001">
    <property type="protein sequence ID" value="RUO40875.1"/>
    <property type="molecule type" value="Genomic_DNA"/>
</dbReference>
<reference evidence="2" key="1">
    <citation type="journal article" date="2018" name="Front. Microbiol.">
        <title>Genome-Based Analysis Reveals the Taxonomy and Diversity of the Family Idiomarinaceae.</title>
        <authorList>
            <person name="Liu Y."/>
            <person name="Lai Q."/>
            <person name="Shao Z."/>
        </authorList>
    </citation>
    <scope>NUCLEOTIDE SEQUENCE [LARGE SCALE GENOMIC DNA]</scope>
    <source>
        <strain evidence="2">KYW314</strain>
    </source>
</reference>
<proteinExistence type="predicted"/>
<evidence type="ECO:0000313" key="1">
    <source>
        <dbReference type="EMBL" id="RUO40875.1"/>
    </source>
</evidence>
<organism evidence="1 2">
    <name type="scientific">Pseudidiomarina aestuarii</name>
    <dbReference type="NCBI Taxonomy" id="624146"/>
    <lineage>
        <taxon>Bacteria</taxon>
        <taxon>Pseudomonadati</taxon>
        <taxon>Pseudomonadota</taxon>
        <taxon>Gammaproteobacteria</taxon>
        <taxon>Alteromonadales</taxon>
        <taxon>Idiomarinaceae</taxon>
        <taxon>Pseudidiomarina</taxon>
    </lineage>
</organism>
<protein>
    <recommendedName>
        <fullName evidence="3">DUF2066 domain-containing protein</fullName>
    </recommendedName>
</protein>